<gene>
    <name evidence="2" type="ORF">NESM_000924500</name>
</gene>
<evidence type="ECO:0000313" key="3">
    <source>
        <dbReference type="Proteomes" id="UP001430356"/>
    </source>
</evidence>
<name>A0AAW0F2Q0_9TRYP</name>
<dbReference type="AlphaFoldDB" id="A0AAW0F2Q0"/>
<reference evidence="2 3" key="1">
    <citation type="journal article" date="2021" name="MBio">
        <title>A New Model Trypanosomatid, Novymonas esmeraldas: Genomic Perception of Its 'Candidatus Pandoraea novymonadis' Endosymbiont.</title>
        <authorList>
            <person name="Zakharova A."/>
            <person name="Saura A."/>
            <person name="Butenko A."/>
            <person name="Podesvova L."/>
            <person name="Warmusova S."/>
            <person name="Kostygov A.Y."/>
            <person name="Nenarokova A."/>
            <person name="Lukes J."/>
            <person name="Opperdoes F.R."/>
            <person name="Yurchenko V."/>
        </authorList>
    </citation>
    <scope>NUCLEOTIDE SEQUENCE [LARGE SCALE GENOMIC DNA]</scope>
    <source>
        <strain evidence="2 3">E262AT.01</strain>
    </source>
</reference>
<protein>
    <submittedName>
        <fullName evidence="2">Uncharacterized protein</fullName>
    </submittedName>
</protein>
<evidence type="ECO:0000256" key="1">
    <source>
        <dbReference type="SAM" id="MobiDB-lite"/>
    </source>
</evidence>
<sequence>MTGAAAGVAFVITSCFAPYPPVQRIRELQPLLAKWSIGAPPRHRNVSEEDYCKGLINRLAIRIATITQARQAAHGAADGSRHASQLGTGSVANPLAHMGGSAGGGDARPGSSTLDAPVRMHDPSAMRESRVFRKSLSGLRARLSASTSKRESRGASTIRWGDEVVPFSAESVVHPRGDSSSAAGSQGGVDALVPNTPGVHGVRRRSSRPSTADADE</sequence>
<organism evidence="2 3">
    <name type="scientific">Novymonas esmeraldas</name>
    <dbReference type="NCBI Taxonomy" id="1808958"/>
    <lineage>
        <taxon>Eukaryota</taxon>
        <taxon>Discoba</taxon>
        <taxon>Euglenozoa</taxon>
        <taxon>Kinetoplastea</taxon>
        <taxon>Metakinetoplastina</taxon>
        <taxon>Trypanosomatida</taxon>
        <taxon>Trypanosomatidae</taxon>
        <taxon>Novymonas</taxon>
    </lineage>
</organism>
<feature type="compositionally biased region" description="Polar residues" evidence="1">
    <location>
        <begin position="82"/>
        <end position="91"/>
    </location>
</feature>
<accession>A0AAW0F2Q0</accession>
<evidence type="ECO:0000313" key="2">
    <source>
        <dbReference type="EMBL" id="KAK7199482.1"/>
    </source>
</evidence>
<feature type="region of interest" description="Disordered" evidence="1">
    <location>
        <begin position="75"/>
        <end position="118"/>
    </location>
</feature>
<keyword evidence="3" id="KW-1185">Reference proteome</keyword>
<comment type="caution">
    <text evidence="2">The sequence shown here is derived from an EMBL/GenBank/DDBJ whole genome shotgun (WGS) entry which is preliminary data.</text>
</comment>
<feature type="compositionally biased region" description="Low complexity" evidence="1">
    <location>
        <begin position="178"/>
        <end position="191"/>
    </location>
</feature>
<feature type="region of interest" description="Disordered" evidence="1">
    <location>
        <begin position="172"/>
        <end position="216"/>
    </location>
</feature>
<proteinExistence type="predicted"/>
<dbReference type="Proteomes" id="UP001430356">
    <property type="component" value="Unassembled WGS sequence"/>
</dbReference>
<dbReference type="EMBL" id="JAECZO010000446">
    <property type="protein sequence ID" value="KAK7199482.1"/>
    <property type="molecule type" value="Genomic_DNA"/>
</dbReference>